<evidence type="ECO:0000256" key="8">
    <source>
        <dbReference type="ARBA" id="ARBA00022833"/>
    </source>
</evidence>
<dbReference type="PANTHER" id="PTHR43808">
    <property type="entry name" value="ACETYLORNITHINE DEACETYLASE"/>
    <property type="match status" value="1"/>
</dbReference>
<evidence type="ECO:0000256" key="1">
    <source>
        <dbReference type="ARBA" id="ARBA00001947"/>
    </source>
</evidence>
<keyword evidence="6" id="KW-0479">Metal-binding</keyword>
<proteinExistence type="inferred from homology"/>
<evidence type="ECO:0000256" key="3">
    <source>
        <dbReference type="ARBA" id="ARBA00022490"/>
    </source>
</evidence>
<dbReference type="InterPro" id="IPR002933">
    <property type="entry name" value="Peptidase_M20"/>
</dbReference>
<dbReference type="NCBIfam" id="NF005710">
    <property type="entry name" value="PRK07522.1"/>
    <property type="match status" value="1"/>
</dbReference>
<organism evidence="11 12">
    <name type="scientific">Acinetobacter bereziniae</name>
    <name type="common">Acinetobacter genomosp. 10</name>
    <dbReference type="NCBI Taxonomy" id="106648"/>
    <lineage>
        <taxon>Bacteria</taxon>
        <taxon>Pseudomonadati</taxon>
        <taxon>Pseudomonadota</taxon>
        <taxon>Gammaproteobacteria</taxon>
        <taxon>Moraxellales</taxon>
        <taxon>Moraxellaceae</taxon>
        <taxon>Acinetobacter</taxon>
    </lineage>
</organism>
<dbReference type="NCBIfam" id="TIGR01892">
    <property type="entry name" value="AcOrn-deacetyl"/>
    <property type="match status" value="1"/>
</dbReference>
<keyword evidence="5" id="KW-0028">Amino-acid biosynthesis</keyword>
<evidence type="ECO:0000256" key="5">
    <source>
        <dbReference type="ARBA" id="ARBA00022605"/>
    </source>
</evidence>
<dbReference type="SUPFAM" id="SSF55031">
    <property type="entry name" value="Bacterial exopeptidase dimerisation domain"/>
    <property type="match status" value="1"/>
</dbReference>
<dbReference type="Proteomes" id="UP000644140">
    <property type="component" value="Chromosome"/>
</dbReference>
<dbReference type="InterPro" id="IPR036264">
    <property type="entry name" value="Bact_exopeptidase_dim_dom"/>
</dbReference>
<dbReference type="CDD" id="cd03894">
    <property type="entry name" value="M20_ArgE"/>
    <property type="match status" value="1"/>
</dbReference>
<keyword evidence="4" id="KW-0055">Arginine biosynthesis</keyword>
<evidence type="ECO:0000313" key="12">
    <source>
        <dbReference type="Proteomes" id="UP000644140"/>
    </source>
</evidence>
<evidence type="ECO:0000256" key="6">
    <source>
        <dbReference type="ARBA" id="ARBA00022723"/>
    </source>
</evidence>
<dbReference type="RefSeq" id="WP_198114676.1">
    <property type="nucleotide sequence ID" value="NZ_CP066121.1"/>
</dbReference>
<dbReference type="Pfam" id="PF07687">
    <property type="entry name" value="M20_dimer"/>
    <property type="match status" value="1"/>
</dbReference>
<gene>
    <name evidence="11" type="primary">argE</name>
    <name evidence="11" type="ORF">I9054_007325</name>
</gene>
<evidence type="ECO:0000256" key="4">
    <source>
        <dbReference type="ARBA" id="ARBA00022571"/>
    </source>
</evidence>
<dbReference type="Gene3D" id="3.30.70.360">
    <property type="match status" value="1"/>
</dbReference>
<dbReference type="PROSITE" id="PS00759">
    <property type="entry name" value="ARGE_DAPE_CPG2_2"/>
    <property type="match status" value="1"/>
</dbReference>
<keyword evidence="7 11" id="KW-0378">Hydrolase</keyword>
<name>A0A8I1AL13_ACIBZ</name>
<protein>
    <submittedName>
        <fullName evidence="11">Acetylornithine deacetylase</fullName>
        <ecNumber evidence="11">3.5.1.16</ecNumber>
    </submittedName>
</protein>
<keyword evidence="3" id="KW-0963">Cytoplasm</keyword>
<reference evidence="11" key="1">
    <citation type="submission" date="2022-02" db="EMBL/GenBank/DDBJ databases">
        <title>Characterization of Tn125 harboring carbapenem-resistant Acinetobacter bereziniae clinical isolates.</title>
        <authorList>
            <person name="Wong N.-K."/>
            <person name="Pan Q."/>
        </authorList>
    </citation>
    <scope>NUCLEOTIDE SEQUENCE</scope>
    <source>
        <strain evidence="11">GD03393</strain>
    </source>
</reference>
<feature type="domain" description="Peptidase M20 dimerisation" evidence="10">
    <location>
        <begin position="173"/>
        <end position="281"/>
    </location>
</feature>
<accession>A0A8I1AL13</accession>
<sequence length="380" mass="41499">MSNLSSIQLLQKLIEFDTTSHKSNLALISYVKNLLESKGISIFLNSNAEQTKANLFASIGPIDQAGILLSGHTDVVPVEGQAWSSDPFQALIKDHKIYGRGTADMKGFIACAIHAMIKAVDLPQLNKPLHLCLSYDEEIGCIGVRGILGLLSEFIIQPELCIIGEPTSMNIATGHKGKAVFKAICHGQEGHSALAPLYVNAIHNAQSLIEAIRTTQKEIAEGSIFDTDYDVPFSTVHIGKIHGGKALNIVPNECILDYEIRNIAEQTTDAIQEKIFNYIEQSPSAKFVNIQEINQYPGLDTSTTIQAVKFLQSLLKPETELQKISFGTEGGLFQQQLNTAVLVCGPGSIQVAHKPDEYIEISQMDECDAFFERLLSCIAA</sequence>
<dbReference type="EC" id="3.5.1.16" evidence="11"/>
<dbReference type="Gene3D" id="3.40.630.10">
    <property type="entry name" value="Zn peptidases"/>
    <property type="match status" value="1"/>
</dbReference>
<dbReference type="GO" id="GO:0046872">
    <property type="term" value="F:metal ion binding"/>
    <property type="evidence" value="ECO:0007669"/>
    <property type="project" value="UniProtKB-KW"/>
</dbReference>
<dbReference type="PROSITE" id="PS00758">
    <property type="entry name" value="ARGE_DAPE_CPG2_1"/>
    <property type="match status" value="1"/>
</dbReference>
<dbReference type="InterPro" id="IPR001261">
    <property type="entry name" value="ArgE/DapE_CS"/>
</dbReference>
<dbReference type="GO" id="GO:0006526">
    <property type="term" value="P:L-arginine biosynthetic process"/>
    <property type="evidence" value="ECO:0007669"/>
    <property type="project" value="UniProtKB-KW"/>
</dbReference>
<dbReference type="Pfam" id="PF01546">
    <property type="entry name" value="Peptidase_M20"/>
    <property type="match status" value="1"/>
</dbReference>
<dbReference type="SUPFAM" id="SSF53187">
    <property type="entry name" value="Zn-dependent exopeptidases"/>
    <property type="match status" value="1"/>
</dbReference>
<evidence type="ECO:0000256" key="7">
    <source>
        <dbReference type="ARBA" id="ARBA00022801"/>
    </source>
</evidence>
<dbReference type="GO" id="GO:0008777">
    <property type="term" value="F:acetylornithine deacetylase activity"/>
    <property type="evidence" value="ECO:0007669"/>
    <property type="project" value="UniProtKB-EC"/>
</dbReference>
<dbReference type="InterPro" id="IPR010169">
    <property type="entry name" value="AcOrn-deacetyl"/>
</dbReference>
<comment type="similarity">
    <text evidence="2">Belongs to the peptidase M20A family. ArgE subfamily.</text>
</comment>
<evidence type="ECO:0000256" key="9">
    <source>
        <dbReference type="ARBA" id="ARBA00023285"/>
    </source>
</evidence>
<evidence type="ECO:0000256" key="2">
    <source>
        <dbReference type="ARBA" id="ARBA00005691"/>
    </source>
</evidence>
<dbReference type="InterPro" id="IPR050072">
    <property type="entry name" value="Peptidase_M20A"/>
</dbReference>
<dbReference type="AlphaFoldDB" id="A0A8I1AL13"/>
<dbReference type="PANTHER" id="PTHR43808:SF31">
    <property type="entry name" value="N-ACETYL-L-CITRULLINE DEACETYLASE"/>
    <property type="match status" value="1"/>
</dbReference>
<keyword evidence="8" id="KW-0862">Zinc</keyword>
<dbReference type="InterPro" id="IPR011650">
    <property type="entry name" value="Peptidase_M20_dimer"/>
</dbReference>
<keyword evidence="9" id="KW-0170">Cobalt</keyword>
<evidence type="ECO:0000259" key="10">
    <source>
        <dbReference type="Pfam" id="PF07687"/>
    </source>
</evidence>
<evidence type="ECO:0000313" key="11">
    <source>
        <dbReference type="EMBL" id="UUN99254.1"/>
    </source>
</evidence>
<dbReference type="EMBL" id="CP092085">
    <property type="protein sequence ID" value="UUN99254.1"/>
    <property type="molecule type" value="Genomic_DNA"/>
</dbReference>
<comment type="cofactor">
    <cofactor evidence="1">
        <name>Zn(2+)</name>
        <dbReference type="ChEBI" id="CHEBI:29105"/>
    </cofactor>
</comment>